<name>B6IS64_RHOCS</name>
<protein>
    <submittedName>
        <fullName evidence="2">Uncharacterized protein</fullName>
    </submittedName>
</protein>
<dbReference type="Proteomes" id="UP000001591">
    <property type="component" value="Chromosome"/>
</dbReference>
<evidence type="ECO:0000313" key="3">
    <source>
        <dbReference type="Proteomes" id="UP000001591"/>
    </source>
</evidence>
<dbReference type="HOGENOM" id="CLU_2603669_0_0_5"/>
<proteinExistence type="predicted"/>
<gene>
    <name evidence="2" type="ordered locus">RC1_0870</name>
</gene>
<organism evidence="2 3">
    <name type="scientific">Rhodospirillum centenum (strain ATCC 51521 / SW)</name>
    <dbReference type="NCBI Taxonomy" id="414684"/>
    <lineage>
        <taxon>Bacteria</taxon>
        <taxon>Pseudomonadati</taxon>
        <taxon>Pseudomonadota</taxon>
        <taxon>Alphaproteobacteria</taxon>
        <taxon>Rhodospirillales</taxon>
        <taxon>Rhodospirillaceae</taxon>
        <taxon>Rhodospirillum</taxon>
    </lineage>
</organism>
<sequence>MKEAPPARTGTASAASSAANRLAAVLHGLKTTATSAAPGAGPADTRATAGQVQRRSARAGRKVRTIAGPESGAGFEHPG</sequence>
<reference evidence="2 3" key="1">
    <citation type="journal article" date="2010" name="BMC Genomics">
        <title>Metabolic flexibility revealed in the genome of the cyst-forming alpha-1 proteobacterium Rhodospirillum centenum.</title>
        <authorList>
            <person name="Lu Y.K."/>
            <person name="Marden J."/>
            <person name="Han M."/>
            <person name="Swingley W.D."/>
            <person name="Mastrian S.D."/>
            <person name="Chowdhury S.R."/>
            <person name="Hao J."/>
            <person name="Helmy T."/>
            <person name="Kim S."/>
            <person name="Kurdoglu A.A."/>
            <person name="Matthies H.J."/>
            <person name="Rollo D."/>
            <person name="Stothard P."/>
            <person name="Blankenship R.E."/>
            <person name="Bauer C.E."/>
            <person name="Touchman J.W."/>
        </authorList>
    </citation>
    <scope>NUCLEOTIDE SEQUENCE [LARGE SCALE GENOMIC DNA]</scope>
    <source>
        <strain evidence="3">ATCC 51521 / SW</strain>
    </source>
</reference>
<feature type="region of interest" description="Disordered" evidence="1">
    <location>
        <begin position="33"/>
        <end position="79"/>
    </location>
</feature>
<dbReference type="AlphaFoldDB" id="B6IS64"/>
<accession>B6IS64</accession>
<dbReference type="KEGG" id="rce:RC1_0870"/>
<feature type="compositionally biased region" description="Basic residues" evidence="1">
    <location>
        <begin position="55"/>
        <end position="64"/>
    </location>
</feature>
<evidence type="ECO:0000313" key="2">
    <source>
        <dbReference type="EMBL" id="ACI98300.1"/>
    </source>
</evidence>
<dbReference type="EMBL" id="CP000613">
    <property type="protein sequence ID" value="ACI98300.1"/>
    <property type="molecule type" value="Genomic_DNA"/>
</dbReference>
<feature type="compositionally biased region" description="Low complexity" evidence="1">
    <location>
        <begin position="33"/>
        <end position="45"/>
    </location>
</feature>
<evidence type="ECO:0000256" key="1">
    <source>
        <dbReference type="SAM" id="MobiDB-lite"/>
    </source>
</evidence>
<keyword evidence="3" id="KW-1185">Reference proteome</keyword>
<dbReference type="STRING" id="414684.RC1_0870"/>